<dbReference type="OrthoDB" id="2941938at2"/>
<name>A0A0K9GTF1_9BACI</name>
<dbReference type="SUPFAM" id="SSF89064">
    <property type="entry name" value="Replisome organizer (g39p helicase loader/inhibitor protein)"/>
    <property type="match status" value="1"/>
</dbReference>
<comment type="caution">
    <text evidence="1">The sequence shown here is derived from an EMBL/GenBank/DDBJ whole genome shotgun (WGS) entry which is preliminary data.</text>
</comment>
<organism evidence="1 2">
    <name type="scientific">Peribacillus loiseleuriae</name>
    <dbReference type="NCBI Taxonomy" id="1679170"/>
    <lineage>
        <taxon>Bacteria</taxon>
        <taxon>Bacillati</taxon>
        <taxon>Bacillota</taxon>
        <taxon>Bacilli</taxon>
        <taxon>Bacillales</taxon>
        <taxon>Bacillaceae</taxon>
        <taxon>Peribacillus</taxon>
    </lineage>
</organism>
<reference evidence="2" key="1">
    <citation type="submission" date="2015-07" db="EMBL/GenBank/DDBJ databases">
        <title>Genome sequencing project for genomic taxonomy and phylogenomics of Bacillus-like bacteria.</title>
        <authorList>
            <person name="Liu B."/>
            <person name="Wang J."/>
            <person name="Zhu Y."/>
            <person name="Liu G."/>
            <person name="Chen Q."/>
            <person name="Chen Z."/>
            <person name="Lan J."/>
            <person name="Che J."/>
            <person name="Ge C."/>
            <person name="Shi H."/>
            <person name="Pan Z."/>
            <person name="Liu X."/>
        </authorList>
    </citation>
    <scope>NUCLEOTIDE SEQUENCE [LARGE SCALE GENOMIC DNA]</scope>
    <source>
        <strain evidence="2">FJAT-27997</strain>
    </source>
</reference>
<accession>A0A0K9GTF1</accession>
<dbReference type="InterPro" id="IPR036173">
    <property type="entry name" value="G39-like_N_sf"/>
</dbReference>
<evidence type="ECO:0000313" key="2">
    <source>
        <dbReference type="Proteomes" id="UP000037146"/>
    </source>
</evidence>
<dbReference type="RefSeq" id="WP_049680874.1">
    <property type="nucleotide sequence ID" value="NZ_LFZW01000001.1"/>
</dbReference>
<dbReference type="EMBL" id="LFZW01000001">
    <property type="protein sequence ID" value="KMY49542.1"/>
    <property type="molecule type" value="Genomic_DNA"/>
</dbReference>
<keyword evidence="2" id="KW-1185">Reference proteome</keyword>
<dbReference type="AlphaFoldDB" id="A0A0K9GTF1"/>
<dbReference type="PATRIC" id="fig|1679170.3.peg.1773"/>
<evidence type="ECO:0000313" key="1">
    <source>
        <dbReference type="EMBL" id="KMY49542.1"/>
    </source>
</evidence>
<proteinExistence type="predicted"/>
<sequence>MDRKQIAILLNTIQASYPGKFQVEDPVGLLNSWERVLRKHDCENVMKNFERHLETNVFAPTLADLVKVRPLDRLGGIPNANETLEYLSLLDRPEELTESQLVSIEQSKAEIRRILGRA</sequence>
<protein>
    <submittedName>
        <fullName evidence="1">Uncharacterized protein</fullName>
    </submittedName>
</protein>
<dbReference type="Proteomes" id="UP000037146">
    <property type="component" value="Unassembled WGS sequence"/>
</dbReference>
<gene>
    <name evidence="1" type="ORF">AC625_08285</name>
</gene>
<dbReference type="Gene3D" id="1.10.8.200">
    <property type="entry name" value="Replisome organizer (g39p helicase loader/inhibitor protein)"/>
    <property type="match status" value="1"/>
</dbReference>
<dbReference type="STRING" id="1679170.AC625_08285"/>